<proteinExistence type="predicted"/>
<reference evidence="1 2" key="1">
    <citation type="submission" date="2020-08" db="EMBL/GenBank/DDBJ databases">
        <title>Genomic Encyclopedia of Type Strains, Phase III (KMG-III): the genomes of soil and plant-associated and newly described type strains.</title>
        <authorList>
            <person name="Whitman W."/>
        </authorList>
    </citation>
    <scope>NUCLEOTIDE SEQUENCE [LARGE SCALE GENOMIC DNA]</scope>
    <source>
        <strain evidence="1 2">CECT 3266</strain>
    </source>
</reference>
<evidence type="ECO:0000313" key="1">
    <source>
        <dbReference type="EMBL" id="MBB4892986.1"/>
    </source>
</evidence>
<accession>A0A7W7PJA7</accession>
<dbReference type="SUPFAM" id="SSF140453">
    <property type="entry name" value="EsxAB dimer-like"/>
    <property type="match status" value="1"/>
</dbReference>
<organism evidence="1 2">
    <name type="scientific">Streptomyces olivoverticillatus</name>
    <dbReference type="NCBI Taxonomy" id="66427"/>
    <lineage>
        <taxon>Bacteria</taxon>
        <taxon>Bacillati</taxon>
        <taxon>Actinomycetota</taxon>
        <taxon>Actinomycetes</taxon>
        <taxon>Kitasatosporales</taxon>
        <taxon>Streptomycetaceae</taxon>
        <taxon>Streptomyces</taxon>
    </lineage>
</organism>
<dbReference type="AlphaFoldDB" id="A0A7W7PJA7"/>
<sequence length="232" mass="24583">MTPPAAPEEFASPLKVLNDAGDLVSPTSWAAKAVRLVFECDPMETAEKWFAGDWEAYARCAEVWGNLGKFCADLAANIDAGNRELDTTWDGRAADAAYAYFQAMQGNLRDIQHSLEEMRREYLVASHGIWSTAEAVGQVLGEIGDCAATVAVSWAVGACASWTGMGAAAGYAVGAAELMRMAELWGEATALVNALQLKIDAAYGQVANLGGEMTGALNGFPLPRSAYDHPAV</sequence>
<dbReference type="EMBL" id="JACHJH010000002">
    <property type="protein sequence ID" value="MBB4892986.1"/>
    <property type="molecule type" value="Genomic_DNA"/>
</dbReference>
<evidence type="ECO:0000313" key="2">
    <source>
        <dbReference type="Proteomes" id="UP000556084"/>
    </source>
</evidence>
<dbReference type="Proteomes" id="UP000556084">
    <property type="component" value="Unassembled WGS sequence"/>
</dbReference>
<name>A0A7W7PJA7_9ACTN</name>
<keyword evidence="2" id="KW-1185">Reference proteome</keyword>
<gene>
    <name evidence="1" type="ORF">FHS39_001997</name>
</gene>
<protein>
    <recommendedName>
        <fullName evidence="3">WXG100 family type VII secretion target</fullName>
    </recommendedName>
</protein>
<dbReference type="RefSeq" id="WP_184348448.1">
    <property type="nucleotide sequence ID" value="NZ_JACHJH010000002.1"/>
</dbReference>
<comment type="caution">
    <text evidence="1">The sequence shown here is derived from an EMBL/GenBank/DDBJ whole genome shotgun (WGS) entry which is preliminary data.</text>
</comment>
<dbReference type="InterPro" id="IPR036689">
    <property type="entry name" value="ESAT-6-like_sf"/>
</dbReference>
<evidence type="ECO:0008006" key="3">
    <source>
        <dbReference type="Google" id="ProtNLM"/>
    </source>
</evidence>